<feature type="signal peptide" evidence="2">
    <location>
        <begin position="1"/>
        <end position="22"/>
    </location>
</feature>
<protein>
    <submittedName>
        <fullName evidence="4">Alpha/beta hydrolase</fullName>
    </submittedName>
</protein>
<dbReference type="Pfam" id="PF07859">
    <property type="entry name" value="Abhydrolase_3"/>
    <property type="match status" value="1"/>
</dbReference>
<comment type="caution">
    <text evidence="4">The sequence shown here is derived from an EMBL/GenBank/DDBJ whole genome shotgun (WGS) entry which is preliminary data.</text>
</comment>
<keyword evidence="1 4" id="KW-0378">Hydrolase</keyword>
<evidence type="ECO:0000313" key="4">
    <source>
        <dbReference type="EMBL" id="MFD0847224.1"/>
    </source>
</evidence>
<evidence type="ECO:0000256" key="1">
    <source>
        <dbReference type="ARBA" id="ARBA00022801"/>
    </source>
</evidence>
<sequence>MSAIGKRVIMAFAALTMGTAAAPQISPPTLADDFVPTAAEQERLDLMSRPESWFVDHLAGPREVIDGQTLDPKLQFHFEARRARPPEEVKRGLDMFYSAEGRAIARERLTRDWALLTKVTAPMRRVEDRSITGRGGHAIPIRIYTPALDEAGPLPILLYFHGGGWLYSNIEAVDRSVRLIANEARAIVISVDYRLAPDHKWPAANDDGEDAFLWARTNAAAFGGDPAMIGVGGDSAGGNISLSISRRQQAARKPGPLYQLLYYTSVDFTPRYRSYDLFGKGYGLDTAFRDFMMPLAFGDADRIAAAAQELNGGSMAGMPATIVVTAGFDVLRDPAQLLAQRMEREGVAVTYLNYPALAHGFLQWSGVVAEAERAAVDSARLFGTAIRGRGAVLSIKAPETGR</sequence>
<name>A0ABW3C009_SPHXN</name>
<accession>A0ABW3C009</accession>
<dbReference type="InterPro" id="IPR013094">
    <property type="entry name" value="AB_hydrolase_3"/>
</dbReference>
<evidence type="ECO:0000259" key="3">
    <source>
        <dbReference type="Pfam" id="PF07859"/>
    </source>
</evidence>
<dbReference type="SUPFAM" id="SSF53474">
    <property type="entry name" value="alpha/beta-Hydrolases"/>
    <property type="match status" value="1"/>
</dbReference>
<feature type="chain" id="PRO_5046086564" evidence="2">
    <location>
        <begin position="23"/>
        <end position="402"/>
    </location>
</feature>
<dbReference type="InterPro" id="IPR050300">
    <property type="entry name" value="GDXG_lipolytic_enzyme"/>
</dbReference>
<reference evidence="5" key="1">
    <citation type="journal article" date="2019" name="Int. J. Syst. Evol. Microbiol.">
        <title>The Global Catalogue of Microorganisms (GCM) 10K type strain sequencing project: providing services to taxonomists for standard genome sequencing and annotation.</title>
        <authorList>
            <consortium name="The Broad Institute Genomics Platform"/>
            <consortium name="The Broad Institute Genome Sequencing Center for Infectious Disease"/>
            <person name="Wu L."/>
            <person name="Ma J."/>
        </authorList>
    </citation>
    <scope>NUCLEOTIDE SEQUENCE [LARGE SCALE GENOMIC DNA]</scope>
    <source>
        <strain evidence="5">CCUG 52537</strain>
    </source>
</reference>
<dbReference type="Gene3D" id="3.40.50.1820">
    <property type="entry name" value="alpha/beta hydrolase"/>
    <property type="match status" value="1"/>
</dbReference>
<proteinExistence type="predicted"/>
<keyword evidence="5" id="KW-1185">Reference proteome</keyword>
<feature type="domain" description="Alpha/beta hydrolase fold-3" evidence="3">
    <location>
        <begin position="157"/>
        <end position="362"/>
    </location>
</feature>
<evidence type="ECO:0000313" key="5">
    <source>
        <dbReference type="Proteomes" id="UP001597124"/>
    </source>
</evidence>
<dbReference type="PANTHER" id="PTHR48081">
    <property type="entry name" value="AB HYDROLASE SUPERFAMILY PROTEIN C4A8.06C"/>
    <property type="match status" value="1"/>
</dbReference>
<dbReference type="PANTHER" id="PTHR48081:SF8">
    <property type="entry name" value="ALPHA_BETA HYDROLASE FOLD-3 DOMAIN-CONTAINING PROTEIN-RELATED"/>
    <property type="match status" value="1"/>
</dbReference>
<dbReference type="InterPro" id="IPR019826">
    <property type="entry name" value="Carboxylesterase_B_AS"/>
</dbReference>
<dbReference type="RefSeq" id="WP_381485772.1">
    <property type="nucleotide sequence ID" value="NZ_JBHTIK010000001.1"/>
</dbReference>
<dbReference type="PROSITE" id="PS00122">
    <property type="entry name" value="CARBOXYLESTERASE_B_1"/>
    <property type="match status" value="1"/>
</dbReference>
<evidence type="ECO:0000256" key="2">
    <source>
        <dbReference type="SAM" id="SignalP"/>
    </source>
</evidence>
<keyword evidence="2" id="KW-0732">Signal</keyword>
<dbReference type="GO" id="GO:0016787">
    <property type="term" value="F:hydrolase activity"/>
    <property type="evidence" value="ECO:0007669"/>
    <property type="project" value="UniProtKB-KW"/>
</dbReference>
<gene>
    <name evidence="4" type="ORF">ACFQ00_02725</name>
</gene>
<dbReference type="Proteomes" id="UP001597124">
    <property type="component" value="Unassembled WGS sequence"/>
</dbReference>
<dbReference type="EMBL" id="JBHTIK010000001">
    <property type="protein sequence ID" value="MFD0847224.1"/>
    <property type="molecule type" value="Genomic_DNA"/>
</dbReference>
<organism evidence="4 5">
    <name type="scientific">Sphingosinicella xenopeptidilytica</name>
    <dbReference type="NCBI Taxonomy" id="364098"/>
    <lineage>
        <taxon>Bacteria</taxon>
        <taxon>Pseudomonadati</taxon>
        <taxon>Pseudomonadota</taxon>
        <taxon>Alphaproteobacteria</taxon>
        <taxon>Sphingomonadales</taxon>
        <taxon>Sphingosinicellaceae</taxon>
        <taxon>Sphingosinicella</taxon>
    </lineage>
</organism>
<dbReference type="InterPro" id="IPR029058">
    <property type="entry name" value="AB_hydrolase_fold"/>
</dbReference>